<gene>
    <name evidence="1" type="ORF">EGI15_06155</name>
</gene>
<proteinExistence type="predicted"/>
<reference evidence="1 2" key="1">
    <citation type="submission" date="2018-11" db="EMBL/GenBank/DDBJ databases">
        <title>Proposal to divide the Flavobacteriaceae and reorganize its genera based on Amino Acid Identity values calculated from whole genome sequences.</title>
        <authorList>
            <person name="Nicholson A.C."/>
            <person name="Gulvik C.A."/>
            <person name="Whitney A.M."/>
            <person name="Humrighouse B.W."/>
            <person name="Bell M."/>
            <person name="Holmes B."/>
            <person name="Steigerwalt A."/>
            <person name="Villarma A."/>
            <person name="Sheth M."/>
            <person name="Batra D."/>
            <person name="Pryor J."/>
            <person name="Bernardet J.-F."/>
            <person name="Hugo C."/>
            <person name="Kampfer P."/>
            <person name="Newman J."/>
            <person name="Mcquiston J.R."/>
        </authorList>
    </citation>
    <scope>NUCLEOTIDE SEQUENCE [LARGE SCALE GENOMIC DNA]</scope>
    <source>
        <strain evidence="1 2">G0235</strain>
    </source>
</reference>
<organism evidence="1 2">
    <name type="scientific">Chryseobacterium cucumeris</name>
    <dbReference type="NCBI Taxonomy" id="1813611"/>
    <lineage>
        <taxon>Bacteria</taxon>
        <taxon>Pseudomonadati</taxon>
        <taxon>Bacteroidota</taxon>
        <taxon>Flavobacteriia</taxon>
        <taxon>Flavobacteriales</taxon>
        <taxon>Weeksellaceae</taxon>
        <taxon>Chryseobacterium group</taxon>
        <taxon>Chryseobacterium</taxon>
    </lineage>
</organism>
<sequence>MTGEYKTENPIFYICDKITMGKSLGLLLFSAVLGIQVSAQTFTVEQLKGFNKLTMEEFKKEMKQLQFKFYDRTEGLSFLLTEYEAPDYSSKIGKFEYKEEKSEDRIEFEFKDEKEYEQYLKLILAAGYKETEKGKIITKELYIDYYRNKEHIRMILPKSGQNTPYTIIVFK</sequence>
<comment type="caution">
    <text evidence="1">The sequence shown here is derived from an EMBL/GenBank/DDBJ whole genome shotgun (WGS) entry which is preliminary data.</text>
</comment>
<evidence type="ECO:0000313" key="2">
    <source>
        <dbReference type="Proteomes" id="UP000281899"/>
    </source>
</evidence>
<dbReference type="EMBL" id="RJTW01000003">
    <property type="protein sequence ID" value="ROH95425.1"/>
    <property type="molecule type" value="Genomic_DNA"/>
</dbReference>
<evidence type="ECO:0000313" key="1">
    <source>
        <dbReference type="EMBL" id="ROH95425.1"/>
    </source>
</evidence>
<keyword evidence="2" id="KW-1185">Reference proteome</keyword>
<accession>A0ABX9XAV3</accession>
<name>A0ABX9XAV3_9FLAO</name>
<protein>
    <recommendedName>
        <fullName evidence="3">Omptin family protein</fullName>
    </recommendedName>
</protein>
<dbReference type="Proteomes" id="UP000281899">
    <property type="component" value="Unassembled WGS sequence"/>
</dbReference>
<evidence type="ECO:0008006" key="3">
    <source>
        <dbReference type="Google" id="ProtNLM"/>
    </source>
</evidence>